<accession>A0A290WZU6</accession>
<evidence type="ECO:0000256" key="1">
    <source>
        <dbReference type="ARBA" id="ARBA00004167"/>
    </source>
</evidence>
<dbReference type="InterPro" id="IPR050710">
    <property type="entry name" value="Band7/mec-2_domain"/>
</dbReference>
<feature type="compositionally biased region" description="Basic and acidic residues" evidence="7">
    <location>
        <begin position="417"/>
        <end position="431"/>
    </location>
</feature>
<feature type="region of interest" description="Disordered" evidence="7">
    <location>
        <begin position="15"/>
        <end position="45"/>
    </location>
</feature>
<dbReference type="GO" id="GO:0016020">
    <property type="term" value="C:membrane"/>
    <property type="evidence" value="ECO:0007669"/>
    <property type="project" value="UniProtKB-SubCell"/>
</dbReference>
<evidence type="ECO:0000256" key="2">
    <source>
        <dbReference type="ARBA" id="ARBA00006971"/>
    </source>
</evidence>
<dbReference type="RefSeq" id="WP_096236853.1">
    <property type="nucleotide sequence ID" value="NZ_CP023422.1"/>
</dbReference>
<comment type="function">
    <text evidence="6">HflC and HflK could encode or regulate a protease.</text>
</comment>
<keyword evidence="3 6" id="KW-0812">Transmembrane</keyword>
<evidence type="ECO:0000259" key="8">
    <source>
        <dbReference type="SMART" id="SM00244"/>
    </source>
</evidence>
<dbReference type="Gene3D" id="3.30.479.30">
    <property type="entry name" value="Band 7 domain"/>
    <property type="match status" value="1"/>
</dbReference>
<dbReference type="KEGG" id="jsv:CNX70_21395"/>
<comment type="subunit">
    <text evidence="6">HflC and HflK may interact to form a multimeric complex.</text>
</comment>
<dbReference type="InterPro" id="IPR020980">
    <property type="entry name" value="Membrane_HflK_N"/>
</dbReference>
<keyword evidence="10" id="KW-1185">Reference proteome</keyword>
<keyword evidence="5 6" id="KW-0472">Membrane</keyword>
<dbReference type="InterPro" id="IPR001107">
    <property type="entry name" value="Band_7"/>
</dbReference>
<evidence type="ECO:0000256" key="6">
    <source>
        <dbReference type="RuleBase" id="RU364113"/>
    </source>
</evidence>
<dbReference type="GO" id="GO:0008233">
    <property type="term" value="F:peptidase activity"/>
    <property type="evidence" value="ECO:0007669"/>
    <property type="project" value="UniProtKB-KW"/>
</dbReference>
<comment type="subcellular location">
    <subcellularLocation>
        <location evidence="1">Membrane</location>
        <topology evidence="1">Single-pass membrane protein</topology>
    </subcellularLocation>
</comment>
<dbReference type="SUPFAM" id="SSF117892">
    <property type="entry name" value="Band 7/SPFH domain"/>
    <property type="match status" value="1"/>
</dbReference>
<feature type="compositionally biased region" description="Basic and acidic residues" evidence="7">
    <location>
        <begin position="20"/>
        <end position="37"/>
    </location>
</feature>
<feature type="region of interest" description="Disordered" evidence="7">
    <location>
        <begin position="58"/>
        <end position="81"/>
    </location>
</feature>
<dbReference type="NCBIfam" id="TIGR01933">
    <property type="entry name" value="hflK"/>
    <property type="match status" value="1"/>
</dbReference>
<feature type="domain" description="Band 7" evidence="8">
    <location>
        <begin position="102"/>
        <end position="275"/>
    </location>
</feature>
<dbReference type="Pfam" id="PF01145">
    <property type="entry name" value="Band_7"/>
    <property type="match status" value="1"/>
</dbReference>
<keyword evidence="9" id="KW-0645">Protease</keyword>
<dbReference type="Pfam" id="PF12221">
    <property type="entry name" value="HflK_N"/>
    <property type="match status" value="1"/>
</dbReference>
<protein>
    <recommendedName>
        <fullName evidence="6">Protein HflK</fullName>
    </recommendedName>
</protein>
<sequence>MLVSLLKKTGLKLSLNDPRWGNRKDDGKKAQEGKKPGEGPPDLDQLWRDFNQRLNAFFGQKNRPDNGGNNNGGGSGPRPDMKGAGITAGVVGVIAVFIWLASGAFIVQEGQSGVVLTFGQYTRTAPAGLNWRWPYPFQTDETVNVSQVRTVEVGYRQSLRNKQTGESLMLTDDENIIDIQFAVQYTLKDPVEWLFSLRDQEDTLRQVAETAIREVVGRSKMDFVLYEGREKVAFDTQKLMQEILEGYKAGVLINNVTMQAVQPPEQVQAAFDDAVKAGQDRERQKNEGQAYANDVIPKARGAAFRLVQEAEAYRSMVTENSEGNASRFKQVLVEYQKAPAVTRDRMYLETMQQVFSSASKVMLDAKTGSNLLYLPLDKLIAQQAASDASAAAARAAAAAPAANTVMPQEAMPTVEVNQRRDSRSSRERESR</sequence>
<dbReference type="Proteomes" id="UP000218437">
    <property type="component" value="Chromosome"/>
</dbReference>
<dbReference type="AlphaFoldDB" id="A0A290WZU6"/>
<reference evidence="9 10" key="1">
    <citation type="submission" date="2017-09" db="EMBL/GenBank/DDBJ databases">
        <title>Complete genome sequence of Janthinobacterium svalbardensis PAMC 27463.</title>
        <authorList>
            <person name="Cho Y.-J."/>
            <person name="Cho A."/>
            <person name="Kim O.-S."/>
            <person name="Lee J.-I."/>
        </authorList>
    </citation>
    <scope>NUCLEOTIDE SEQUENCE [LARGE SCALE GENOMIC DNA]</scope>
    <source>
        <strain evidence="9 10">PAMC 27463</strain>
    </source>
</reference>
<evidence type="ECO:0000256" key="4">
    <source>
        <dbReference type="ARBA" id="ARBA00022989"/>
    </source>
</evidence>
<evidence type="ECO:0000313" key="9">
    <source>
        <dbReference type="EMBL" id="ATD62411.1"/>
    </source>
</evidence>
<evidence type="ECO:0000256" key="3">
    <source>
        <dbReference type="ARBA" id="ARBA00022692"/>
    </source>
</evidence>
<dbReference type="PANTHER" id="PTHR43327:SF2">
    <property type="entry name" value="MODULATOR OF FTSH PROTEASE HFLK"/>
    <property type="match status" value="1"/>
</dbReference>
<dbReference type="InterPro" id="IPR010201">
    <property type="entry name" value="HflK"/>
</dbReference>
<keyword evidence="4 6" id="KW-1133">Transmembrane helix</keyword>
<dbReference type="GO" id="GO:0006508">
    <property type="term" value="P:proteolysis"/>
    <property type="evidence" value="ECO:0007669"/>
    <property type="project" value="UniProtKB-KW"/>
</dbReference>
<gene>
    <name evidence="9" type="primary">hflK</name>
    <name evidence="9" type="ORF">CNX70_21395</name>
</gene>
<keyword evidence="9" id="KW-0378">Hydrolase</keyword>
<organism evidence="9 10">
    <name type="scientific">Janthinobacterium svalbardensis</name>
    <dbReference type="NCBI Taxonomy" id="368607"/>
    <lineage>
        <taxon>Bacteria</taxon>
        <taxon>Pseudomonadati</taxon>
        <taxon>Pseudomonadota</taxon>
        <taxon>Betaproteobacteria</taxon>
        <taxon>Burkholderiales</taxon>
        <taxon>Oxalobacteraceae</taxon>
        <taxon>Janthinobacterium</taxon>
    </lineage>
</organism>
<proteinExistence type="inferred from homology"/>
<dbReference type="CDD" id="cd03404">
    <property type="entry name" value="SPFH_HflK"/>
    <property type="match status" value="1"/>
</dbReference>
<comment type="similarity">
    <text evidence="2 6">Belongs to the band 7/mec-2 family. HflK subfamily.</text>
</comment>
<evidence type="ECO:0000256" key="7">
    <source>
        <dbReference type="SAM" id="MobiDB-lite"/>
    </source>
</evidence>
<dbReference type="EMBL" id="CP023422">
    <property type="protein sequence ID" value="ATD62411.1"/>
    <property type="molecule type" value="Genomic_DNA"/>
</dbReference>
<evidence type="ECO:0000256" key="5">
    <source>
        <dbReference type="ARBA" id="ARBA00023136"/>
    </source>
</evidence>
<feature type="transmembrane region" description="Helical" evidence="6">
    <location>
        <begin position="84"/>
        <end position="107"/>
    </location>
</feature>
<evidence type="ECO:0000313" key="10">
    <source>
        <dbReference type="Proteomes" id="UP000218437"/>
    </source>
</evidence>
<feature type="region of interest" description="Disordered" evidence="7">
    <location>
        <begin position="400"/>
        <end position="431"/>
    </location>
</feature>
<dbReference type="PANTHER" id="PTHR43327">
    <property type="entry name" value="STOMATIN-LIKE PROTEIN 2, MITOCHONDRIAL"/>
    <property type="match status" value="1"/>
</dbReference>
<dbReference type="SMART" id="SM00244">
    <property type="entry name" value="PHB"/>
    <property type="match status" value="1"/>
</dbReference>
<dbReference type="InterPro" id="IPR036013">
    <property type="entry name" value="Band_7/SPFH_dom_sf"/>
</dbReference>
<name>A0A290WZU6_9BURK</name>